<evidence type="ECO:0000259" key="5">
    <source>
        <dbReference type="Pfam" id="PF08323"/>
    </source>
</evidence>
<dbReference type="Proteomes" id="UP000238296">
    <property type="component" value="Unassembled WGS sequence"/>
</dbReference>
<gene>
    <name evidence="6" type="ORF">C1Y40_02812</name>
</gene>
<accession>A0A2S8BK08</accession>
<dbReference type="InterPro" id="IPR013534">
    <property type="entry name" value="Starch_synth_cat_dom"/>
</dbReference>
<organism evidence="6 7">
    <name type="scientific">Mycobacterium talmoniae</name>
    <dbReference type="NCBI Taxonomy" id="1858794"/>
    <lineage>
        <taxon>Bacteria</taxon>
        <taxon>Bacillati</taxon>
        <taxon>Actinomycetota</taxon>
        <taxon>Actinomycetes</taxon>
        <taxon>Mycobacteriales</taxon>
        <taxon>Mycobacteriaceae</taxon>
        <taxon>Mycobacterium</taxon>
    </lineage>
</organism>
<keyword evidence="3 6" id="KW-0328">Glycosyltransferase</keyword>
<dbReference type="EMBL" id="PPEA01000404">
    <property type="protein sequence ID" value="PQM47014.1"/>
    <property type="molecule type" value="Genomic_DNA"/>
</dbReference>
<sequence length="170" mass="18486">MKILMVSWEYPPVVIGGLGRHVHHLSTALAAAGHDVVVLSRRPTDTDPSTHPSSDEVSEGVRVVAAAQDPHEFSFGPDMMAWTLAMGHSMVRAGLSLKTHGASGSGGPTWCTPTTGWWRTRRSRWPNSTMCHWFPRFTPPKPDGIPAGCPAGSVVRCTRWNPGWSANPIR</sequence>
<reference evidence="6 7" key="1">
    <citation type="journal article" date="2017" name="Int. J. Syst. Evol. Microbiol.">
        <title>Mycobacterium talmoniae sp. nov., a slowly growing mycobacterium isolated from human respiratory samples.</title>
        <authorList>
            <person name="Davidson R.M."/>
            <person name="DeGroote M.A."/>
            <person name="Marola J.L."/>
            <person name="Buss S."/>
            <person name="Jones V."/>
            <person name="McNeil M.R."/>
            <person name="Freifeld A.G."/>
            <person name="Elaine Epperson L."/>
            <person name="Hasan N.A."/>
            <person name="Jackson M."/>
            <person name="Iwen P.C."/>
            <person name="Salfinger M."/>
            <person name="Strong M."/>
        </authorList>
    </citation>
    <scope>NUCLEOTIDE SEQUENCE [LARGE SCALE GENOMIC DNA]</scope>
    <source>
        <strain evidence="6 7">ATCC BAA-2683</strain>
    </source>
</reference>
<proteinExistence type="predicted"/>
<name>A0A2S8BK08_9MYCO</name>
<evidence type="ECO:0000256" key="1">
    <source>
        <dbReference type="ARBA" id="ARBA00001478"/>
    </source>
</evidence>
<dbReference type="Pfam" id="PF08323">
    <property type="entry name" value="Glyco_transf_5"/>
    <property type="match status" value="1"/>
</dbReference>
<keyword evidence="4 6" id="KW-0808">Transferase</keyword>
<dbReference type="EC" id="2.4.1.21" evidence="2"/>
<evidence type="ECO:0000256" key="2">
    <source>
        <dbReference type="ARBA" id="ARBA00012588"/>
    </source>
</evidence>
<evidence type="ECO:0000313" key="6">
    <source>
        <dbReference type="EMBL" id="PQM47014.1"/>
    </source>
</evidence>
<evidence type="ECO:0000256" key="4">
    <source>
        <dbReference type="ARBA" id="ARBA00022679"/>
    </source>
</evidence>
<protein>
    <recommendedName>
        <fullName evidence="2">starch synthase</fullName>
        <ecNumber evidence="2">2.4.1.21</ecNumber>
    </recommendedName>
</protein>
<dbReference type="Gene3D" id="3.40.50.2000">
    <property type="entry name" value="Glycogen Phosphorylase B"/>
    <property type="match status" value="1"/>
</dbReference>
<evidence type="ECO:0000313" key="7">
    <source>
        <dbReference type="Proteomes" id="UP000238296"/>
    </source>
</evidence>
<dbReference type="AlphaFoldDB" id="A0A2S8BK08"/>
<comment type="catalytic activity">
    <reaction evidence="1">
        <text>[(1-&gt;4)-alpha-D-glucosyl](n) + ADP-alpha-D-glucose = [(1-&gt;4)-alpha-D-glucosyl](n+1) + ADP + H(+)</text>
        <dbReference type="Rhea" id="RHEA:18189"/>
        <dbReference type="Rhea" id="RHEA-COMP:9584"/>
        <dbReference type="Rhea" id="RHEA-COMP:9587"/>
        <dbReference type="ChEBI" id="CHEBI:15378"/>
        <dbReference type="ChEBI" id="CHEBI:15444"/>
        <dbReference type="ChEBI" id="CHEBI:57498"/>
        <dbReference type="ChEBI" id="CHEBI:456216"/>
        <dbReference type="EC" id="2.4.1.21"/>
    </reaction>
</comment>
<dbReference type="SUPFAM" id="SSF53756">
    <property type="entry name" value="UDP-Glycosyltransferase/glycogen phosphorylase"/>
    <property type="match status" value="1"/>
</dbReference>
<dbReference type="GO" id="GO:0009011">
    <property type="term" value="F:alpha-1,4-glucan glucosyltransferase (ADP-glucose donor) activity"/>
    <property type="evidence" value="ECO:0007669"/>
    <property type="project" value="UniProtKB-EC"/>
</dbReference>
<comment type="caution">
    <text evidence="6">The sequence shown here is derived from an EMBL/GenBank/DDBJ whole genome shotgun (WGS) entry which is preliminary data.</text>
</comment>
<feature type="domain" description="Starch synthase catalytic" evidence="5">
    <location>
        <begin position="2"/>
        <end position="50"/>
    </location>
</feature>
<evidence type="ECO:0000256" key="3">
    <source>
        <dbReference type="ARBA" id="ARBA00022676"/>
    </source>
</evidence>